<dbReference type="AlphaFoldDB" id="A0A4Q0PDF8"/>
<dbReference type="RefSeq" id="WP_128756176.1">
    <property type="nucleotide sequence ID" value="NZ_QOVM01000001.1"/>
</dbReference>
<evidence type="ECO:0000313" key="1">
    <source>
        <dbReference type="EMBL" id="RXG24436.1"/>
    </source>
</evidence>
<gene>
    <name evidence="1" type="ORF">DSM00_224</name>
</gene>
<comment type="caution">
    <text evidence="1">The sequence shown here is derived from an EMBL/GenBank/DDBJ whole genome shotgun (WGS) entry which is preliminary data.</text>
</comment>
<reference evidence="1 2" key="1">
    <citation type="submission" date="2018-07" db="EMBL/GenBank/DDBJ databases">
        <title>Leeuwenhoekiella genomics.</title>
        <authorList>
            <person name="Tahon G."/>
            <person name="Willems A."/>
        </authorList>
    </citation>
    <scope>NUCLEOTIDE SEQUENCE [LARGE SCALE GENOMIC DNA]</scope>
    <source>
        <strain evidence="1 2">LMG 22550</strain>
    </source>
</reference>
<dbReference type="EMBL" id="QOVM01000001">
    <property type="protein sequence ID" value="RXG24436.1"/>
    <property type="molecule type" value="Genomic_DNA"/>
</dbReference>
<dbReference type="OrthoDB" id="1494789at2"/>
<evidence type="ECO:0000313" key="2">
    <source>
        <dbReference type="Proteomes" id="UP000289238"/>
    </source>
</evidence>
<organism evidence="1 2">
    <name type="scientific">Leeuwenhoekiella aequorea</name>
    <dbReference type="NCBI Taxonomy" id="283736"/>
    <lineage>
        <taxon>Bacteria</taxon>
        <taxon>Pseudomonadati</taxon>
        <taxon>Bacteroidota</taxon>
        <taxon>Flavobacteriia</taxon>
        <taxon>Flavobacteriales</taxon>
        <taxon>Flavobacteriaceae</taxon>
        <taxon>Leeuwenhoekiella</taxon>
    </lineage>
</organism>
<proteinExistence type="predicted"/>
<dbReference type="Gene3D" id="1.10.1660.10">
    <property type="match status" value="1"/>
</dbReference>
<keyword evidence="2" id="KW-1185">Reference proteome</keyword>
<protein>
    <submittedName>
        <fullName evidence="1">MerR-like DNA binding protein</fullName>
    </submittedName>
</protein>
<name>A0A4Q0PDF8_9FLAO</name>
<dbReference type="Pfam" id="PF13591">
    <property type="entry name" value="MerR_2"/>
    <property type="match status" value="1"/>
</dbReference>
<sequence length="96" mass="11448">MNYAEYIPVPKLCEHYKIQETFFKELHEQGVLQIVVVEETYCLHYESIPIFEKIVRISEDLHINVEGIDVILNLLNTVENLKQELITTQNRLRLYE</sequence>
<dbReference type="Proteomes" id="UP000289238">
    <property type="component" value="Unassembled WGS sequence"/>
</dbReference>
<accession>A0A4Q0PDF8</accession>